<dbReference type="OMA" id="DKEEIGH"/>
<reference evidence="4" key="2">
    <citation type="submission" date="2025-08" db="UniProtKB">
        <authorList>
            <consortium name="Ensembl"/>
        </authorList>
    </citation>
    <scope>IDENTIFICATION</scope>
</reference>
<dbReference type="Proteomes" id="UP000002280">
    <property type="component" value="Chromosome 1"/>
</dbReference>
<dbReference type="PANTHER" id="PTHR23348:SF37">
    <property type="entry name" value="PROTEIN AHNAK2"/>
    <property type="match status" value="1"/>
</dbReference>
<proteinExistence type="predicted"/>
<dbReference type="STRING" id="13616.ENSMODP00000048224"/>
<evidence type="ECO:0000313" key="5">
    <source>
        <dbReference type="Proteomes" id="UP000002280"/>
    </source>
</evidence>
<dbReference type="AlphaFoldDB" id="A0A5F8GL73"/>
<dbReference type="GeneTree" id="ENSGT00870000136707"/>
<keyword evidence="5" id="KW-1185">Reference proteome</keyword>
<feature type="compositionally biased region" description="Basic and acidic residues" evidence="3">
    <location>
        <begin position="678"/>
        <end position="694"/>
    </location>
</feature>
<feature type="region of interest" description="Disordered" evidence="3">
    <location>
        <begin position="653"/>
        <end position="764"/>
    </location>
</feature>
<dbReference type="Bgee" id="ENSMODG00000042540">
    <property type="expression patterns" value="Expressed in adult mammalian kidney and 17 other cell types or tissues"/>
</dbReference>
<dbReference type="InterPro" id="IPR052082">
    <property type="entry name" value="Myelin_sheath_structural"/>
</dbReference>
<evidence type="ECO:0000313" key="4">
    <source>
        <dbReference type="Ensembl" id="ENSMODP00000048224.1"/>
    </source>
</evidence>
<dbReference type="InParanoid" id="A0A5F8GL73"/>
<dbReference type="GO" id="GO:0005634">
    <property type="term" value="C:nucleus"/>
    <property type="evidence" value="ECO:0007669"/>
    <property type="project" value="UniProtKB-SubCell"/>
</dbReference>
<accession>A0A5F8GL73</accession>
<feature type="compositionally biased region" description="Low complexity" evidence="3">
    <location>
        <begin position="654"/>
        <end position="663"/>
    </location>
</feature>
<dbReference type="PANTHER" id="PTHR23348">
    <property type="entry name" value="PERIAXIN/AHNAK"/>
    <property type="match status" value="1"/>
</dbReference>
<protein>
    <submittedName>
        <fullName evidence="4">Uncharacterized protein</fullName>
    </submittedName>
</protein>
<feature type="region of interest" description="Disordered" evidence="3">
    <location>
        <begin position="613"/>
        <end position="637"/>
    </location>
</feature>
<dbReference type="Ensembl" id="ENSMODT00000078744.1">
    <property type="protein sequence ID" value="ENSMODP00000048224.1"/>
    <property type="gene ID" value="ENSMODG00000042540.1"/>
</dbReference>
<reference evidence="4 5" key="1">
    <citation type="journal article" date="2007" name="Nature">
        <title>Genome of the marsupial Monodelphis domestica reveals innovation in non-coding sequences.</title>
        <authorList>
            <person name="Mikkelsen T.S."/>
            <person name="Wakefield M.J."/>
            <person name="Aken B."/>
            <person name="Amemiya C.T."/>
            <person name="Chang J.L."/>
            <person name="Duke S."/>
            <person name="Garber M."/>
            <person name="Gentles A.J."/>
            <person name="Goodstadt L."/>
            <person name="Heger A."/>
            <person name="Jurka J."/>
            <person name="Kamal M."/>
            <person name="Mauceli E."/>
            <person name="Searle S.M."/>
            <person name="Sharpe T."/>
            <person name="Baker M.L."/>
            <person name="Batzer M.A."/>
            <person name="Benos P.V."/>
            <person name="Belov K."/>
            <person name="Clamp M."/>
            <person name="Cook A."/>
            <person name="Cuff J."/>
            <person name="Das R."/>
            <person name="Davidow L."/>
            <person name="Deakin J.E."/>
            <person name="Fazzari M.J."/>
            <person name="Glass J.L."/>
            <person name="Grabherr M."/>
            <person name="Greally J.M."/>
            <person name="Gu W."/>
            <person name="Hore T.A."/>
            <person name="Huttley G.A."/>
            <person name="Kleber M."/>
            <person name="Jirtle R.L."/>
            <person name="Koina E."/>
            <person name="Lee J.T."/>
            <person name="Mahony S."/>
            <person name="Marra M.A."/>
            <person name="Miller R.D."/>
            <person name="Nicholls R.D."/>
            <person name="Oda M."/>
            <person name="Papenfuss A.T."/>
            <person name="Parra Z.E."/>
            <person name="Pollock D.D."/>
            <person name="Ray D.A."/>
            <person name="Schein J.E."/>
            <person name="Speed T.P."/>
            <person name="Thompson K."/>
            <person name="VandeBerg J.L."/>
            <person name="Wade C.M."/>
            <person name="Walker J.A."/>
            <person name="Waters P.D."/>
            <person name="Webber C."/>
            <person name="Weidman J.R."/>
            <person name="Xie X."/>
            <person name="Zody M.C."/>
            <person name="Baldwin J."/>
            <person name="Abdouelleil A."/>
            <person name="Abdulkadir J."/>
            <person name="Abebe A."/>
            <person name="Abera B."/>
            <person name="Abreu J."/>
            <person name="Acer S.C."/>
            <person name="Aftuck L."/>
            <person name="Alexander A."/>
            <person name="An P."/>
            <person name="Anderson E."/>
            <person name="Anderson S."/>
            <person name="Arachi H."/>
            <person name="Azer M."/>
            <person name="Bachantsang P."/>
            <person name="Barry A."/>
            <person name="Bayul T."/>
            <person name="Berlin A."/>
            <person name="Bessette D."/>
            <person name="Bloom T."/>
            <person name="Bloom T."/>
            <person name="Boguslavskiy L."/>
            <person name="Bonnet C."/>
            <person name="Boukhgalter B."/>
            <person name="Bourzgui I."/>
            <person name="Brown A."/>
            <person name="Cahill P."/>
            <person name="Channer S."/>
            <person name="Cheshatsang Y."/>
            <person name="Chuda L."/>
            <person name="Citroen M."/>
            <person name="Collymore A."/>
            <person name="Cooke P."/>
            <person name="Costello M."/>
            <person name="D'Aco K."/>
            <person name="Daza R."/>
            <person name="De Haan G."/>
            <person name="DeGray S."/>
            <person name="DeMaso C."/>
            <person name="Dhargay N."/>
            <person name="Dooley K."/>
            <person name="Dooley E."/>
            <person name="Doricent M."/>
            <person name="Dorje P."/>
            <person name="Dorjee K."/>
            <person name="Dupes A."/>
            <person name="Elong R."/>
            <person name="Falk J."/>
            <person name="Farina A."/>
            <person name="Faro S."/>
            <person name="Ferguson D."/>
            <person name="Fisher S."/>
            <person name="Foley C.D."/>
            <person name="Franke A."/>
            <person name="Friedrich D."/>
            <person name="Gadbois L."/>
            <person name="Gearin G."/>
            <person name="Gearin C.R."/>
            <person name="Giannoukos G."/>
            <person name="Goode T."/>
            <person name="Graham J."/>
            <person name="Grandbois E."/>
            <person name="Grewal S."/>
            <person name="Gyaltsen K."/>
            <person name="Hafez N."/>
            <person name="Hagos B."/>
            <person name="Hall J."/>
            <person name="Henson C."/>
            <person name="Hollinger A."/>
            <person name="Honan T."/>
            <person name="Huard M.D."/>
            <person name="Hughes L."/>
            <person name="Hurhula B."/>
            <person name="Husby M.E."/>
            <person name="Kamat A."/>
            <person name="Kanga B."/>
            <person name="Kashin S."/>
            <person name="Khazanovich D."/>
            <person name="Kisner P."/>
            <person name="Lance K."/>
            <person name="Lara M."/>
            <person name="Lee W."/>
            <person name="Lennon N."/>
            <person name="Letendre F."/>
            <person name="LeVine R."/>
            <person name="Lipovsky A."/>
            <person name="Liu X."/>
            <person name="Liu J."/>
            <person name="Liu S."/>
            <person name="Lokyitsang T."/>
            <person name="Lokyitsang Y."/>
            <person name="Lubonja R."/>
            <person name="Lui A."/>
            <person name="MacDonald P."/>
            <person name="Magnisalis V."/>
            <person name="Maru K."/>
            <person name="Matthews C."/>
            <person name="McCusker W."/>
            <person name="McDonough S."/>
            <person name="Mehta T."/>
            <person name="Meldrim J."/>
            <person name="Meneus L."/>
            <person name="Mihai O."/>
            <person name="Mihalev A."/>
            <person name="Mihova T."/>
            <person name="Mittelman R."/>
            <person name="Mlenga V."/>
            <person name="Montmayeur A."/>
            <person name="Mulrain L."/>
            <person name="Navidi A."/>
            <person name="Naylor J."/>
            <person name="Negash T."/>
            <person name="Nguyen T."/>
            <person name="Nguyen N."/>
            <person name="Nicol R."/>
            <person name="Norbu C."/>
            <person name="Norbu N."/>
            <person name="Novod N."/>
            <person name="O'Neill B."/>
            <person name="Osman S."/>
            <person name="Markiewicz E."/>
            <person name="Oyono O.L."/>
            <person name="Patti C."/>
            <person name="Phunkhang P."/>
            <person name="Pierre F."/>
            <person name="Priest M."/>
            <person name="Raghuraman S."/>
            <person name="Rege F."/>
            <person name="Reyes R."/>
            <person name="Rise C."/>
            <person name="Rogov P."/>
            <person name="Ross K."/>
            <person name="Ryan E."/>
            <person name="Settipalli S."/>
            <person name="Shea T."/>
            <person name="Sherpa N."/>
            <person name="Shi L."/>
            <person name="Shih D."/>
            <person name="Sparrow T."/>
            <person name="Spaulding J."/>
            <person name="Stalker J."/>
            <person name="Stange-Thomann N."/>
            <person name="Stavropoulos S."/>
            <person name="Stone C."/>
            <person name="Strader C."/>
            <person name="Tesfaye S."/>
            <person name="Thomson T."/>
            <person name="Thoulutsang Y."/>
            <person name="Thoulutsang D."/>
            <person name="Topham K."/>
            <person name="Topping I."/>
            <person name="Tsamla T."/>
            <person name="Vassiliev H."/>
            <person name="Vo A."/>
            <person name="Wangchuk T."/>
            <person name="Wangdi T."/>
            <person name="Weiand M."/>
            <person name="Wilkinson J."/>
            <person name="Wilson A."/>
            <person name="Yadav S."/>
            <person name="Young G."/>
            <person name="Yu Q."/>
            <person name="Zembek L."/>
            <person name="Zhong D."/>
            <person name="Zimmer A."/>
            <person name="Zwirko Z."/>
            <person name="Jaffe D.B."/>
            <person name="Alvarez P."/>
            <person name="Brockman W."/>
            <person name="Butler J."/>
            <person name="Chin C."/>
            <person name="Gnerre S."/>
            <person name="MacCallum I."/>
            <person name="Graves J.A."/>
            <person name="Ponting C.P."/>
            <person name="Breen M."/>
            <person name="Samollow P.B."/>
            <person name="Lander E.S."/>
            <person name="Lindblad-Toh K."/>
        </authorList>
    </citation>
    <scope>NUCLEOTIDE SEQUENCE [LARGE SCALE GENOMIC DNA]</scope>
</reference>
<evidence type="ECO:0000256" key="3">
    <source>
        <dbReference type="SAM" id="MobiDB-lite"/>
    </source>
</evidence>
<evidence type="ECO:0000256" key="1">
    <source>
        <dbReference type="ARBA" id="ARBA00004123"/>
    </source>
</evidence>
<reference evidence="4" key="3">
    <citation type="submission" date="2025-09" db="UniProtKB">
        <authorList>
            <consortium name="Ensembl"/>
        </authorList>
    </citation>
    <scope>IDENTIFICATION</scope>
</reference>
<evidence type="ECO:0000256" key="2">
    <source>
        <dbReference type="ARBA" id="ARBA00023242"/>
    </source>
</evidence>
<keyword evidence="2" id="KW-0539">Nucleus</keyword>
<name>A0A5F8GL73_MONDO</name>
<sequence length="796" mass="86048">MPSFGVSVPSKEGSASVDVSLPKADVDVALPSVKGEVKAGDLSVELPSVEVDVKGVAIEAHVPEAEAELGDLKGKAGSAGIKGHLPKVHMPSIKMPQLPKADIKGPKVDVTMPSVDVSLLLGKVDIKSPDLEVEGVKLEGDIKLGDKDAEGKDSKFKMPKFKMPSFGVSSPSKKIVTPVAVSLPKGDVVKSLSSSKSDVMAHEVPLAPATDGRKEEEIPTEGQESWFKMPKFRMPSFGRSSSKEKKVVLDTEVVPVVVPAALTQSEIQVPEETYADVLKRNIDDKGLKLCQPTAGILDSTISVSEVRVPSGENSVSVLMPSLRFSTSEMKADGTVGFSKPEMYLPPTEGPIKFKASSTEIPSQVSVIETGRVWEGSVLTVKFPKLQVPKFTFQAPSTESDIFIPQVREIACPETDIEIAVHKESPEEWSAKVLKAVSEVPPQPSPDPVRPPKDLALTSIASPISKVKVHIQGAHIESQEVTVESRVTCEHGELPRRETFSTQIVRASEIPPSGIQTPSYGFSLLKVKIPESYTSSAFKMQDTSEESLRKDESGVDTVDLSLEGELQPETGEPYEIISSSANLPKLKTFTFEVHSSHQYVDSYSDEEPAEILEFPPEDTHGQTPPDEEEKEQKVQLESKKSSGLFRFWLPNIGFSSSTDASNSDSKAEVSKSVPIETQPEARSDIELPKKSEKTGWFRFPKLGFSSSPAKKSEAEESEAEPTKAGSQEEAEQTVTFFDAQETLSPEDKEGSEAITSTNKDDIQDTSALITSSARTELILLEQEGKTTGRTVSGPVAK</sequence>
<organism evidence="4 5">
    <name type="scientific">Monodelphis domestica</name>
    <name type="common">Gray short-tailed opossum</name>
    <dbReference type="NCBI Taxonomy" id="13616"/>
    <lineage>
        <taxon>Eukaryota</taxon>
        <taxon>Metazoa</taxon>
        <taxon>Chordata</taxon>
        <taxon>Craniata</taxon>
        <taxon>Vertebrata</taxon>
        <taxon>Euteleostomi</taxon>
        <taxon>Mammalia</taxon>
        <taxon>Metatheria</taxon>
        <taxon>Didelphimorphia</taxon>
        <taxon>Didelphidae</taxon>
        <taxon>Monodelphis</taxon>
    </lineage>
</organism>
<comment type="subcellular location">
    <subcellularLocation>
        <location evidence="1">Nucleus</location>
    </subcellularLocation>
</comment>